<dbReference type="AlphaFoldDB" id="A0A1G4KH29"/>
<name>A0A1G4KH29_9SACH</name>
<dbReference type="Gene3D" id="3.30.230.130">
    <property type="entry name" value="Cullin, Chain C, Domain 2"/>
    <property type="match status" value="1"/>
</dbReference>
<gene>
    <name evidence="3" type="ORF">LAMI_0H11078G</name>
</gene>
<dbReference type="EMBL" id="LT598468">
    <property type="protein sequence ID" value="SCV03802.1"/>
    <property type="molecule type" value="Genomic_DNA"/>
</dbReference>
<dbReference type="STRING" id="1230905.A0A1G4KH29"/>
<dbReference type="Pfam" id="PF26557">
    <property type="entry name" value="Cullin_AB"/>
    <property type="match status" value="1"/>
</dbReference>
<evidence type="ECO:0000259" key="2">
    <source>
        <dbReference type="PROSITE" id="PS50069"/>
    </source>
</evidence>
<dbReference type="InterPro" id="IPR016158">
    <property type="entry name" value="Cullin_homology"/>
</dbReference>
<organism evidence="3 4">
    <name type="scientific">Lachancea mirantina</name>
    <dbReference type="NCBI Taxonomy" id="1230905"/>
    <lineage>
        <taxon>Eukaryota</taxon>
        <taxon>Fungi</taxon>
        <taxon>Dikarya</taxon>
        <taxon>Ascomycota</taxon>
        <taxon>Saccharomycotina</taxon>
        <taxon>Saccharomycetes</taxon>
        <taxon>Saccharomycetales</taxon>
        <taxon>Saccharomycetaceae</taxon>
        <taxon>Lachancea</taxon>
    </lineage>
</organism>
<dbReference type="Proteomes" id="UP000191024">
    <property type="component" value="Chromosome H"/>
</dbReference>
<dbReference type="PROSITE" id="PS50069">
    <property type="entry name" value="CULLIN_2"/>
    <property type="match status" value="1"/>
</dbReference>
<feature type="domain" description="Cullin family profile" evidence="2">
    <location>
        <begin position="384"/>
        <end position="607"/>
    </location>
</feature>
<reference evidence="4" key="1">
    <citation type="submission" date="2016-03" db="EMBL/GenBank/DDBJ databases">
        <authorList>
            <person name="Devillers H."/>
        </authorList>
    </citation>
    <scope>NUCLEOTIDE SEQUENCE [LARGE SCALE GENOMIC DNA]</scope>
</reference>
<evidence type="ECO:0000313" key="4">
    <source>
        <dbReference type="Proteomes" id="UP000191024"/>
    </source>
</evidence>
<comment type="similarity">
    <text evidence="1">Belongs to the cullin family.</text>
</comment>
<evidence type="ECO:0000313" key="3">
    <source>
        <dbReference type="EMBL" id="SCV03802.1"/>
    </source>
</evidence>
<dbReference type="SUPFAM" id="SSF75632">
    <property type="entry name" value="Cullin homology domain"/>
    <property type="match status" value="1"/>
</dbReference>
<sequence>MVRKKARISNKDHNANFNLNFVLILKKLACDVTALRVPFDDRFELERLRKQFAMLLNYDASGGSLLIDRGIIVPQDFSESNLPLLLQNKINELGSFYFQKFSIMASSNTDAMIFQVFRRSLDEFDSAATRLSGFCVFLDEYQHRGVCNPRDTSLTQGLKTQFLNLVALRKPDLFRLVLDAAINYSRYDVNATTVGGVSTALLERLVQATRFTPLIIDNVVMSSEEIYLGNVRHYVENMSVMAHNANCIEDLKNLIFKESRIAFAISNDSICKSRALLIDSLLLEKRLLAETLADLLADCGIQSENLVCLEALYLIASARNKKELFSALLSKALQSLHKALVFDDTHLLLQFHAKTSTVFKDSGFKDLFNRSKNDVANWFCSSPKLLSSLAKWCERGFYGKNNRSNSSRFNNMTSFCQYIQFMDLHQSFTSIYLKRLIRRAFTNQPEFSKSLLAPSPTNLEHLFCEKLVKFPTTSASKLHNILTDLEFSSDFSQHLVPGFNAVILAKDTVESSRGYEEDDILKSLHPLKQQWEIANQYYQNQWQGRRKLDLNGNLTLLEIETPIKLSETLSLSFRANLLQAAILHAFNNCDALSISDLAETVGFPSNENCQSTLQPLLQTRILLRRDNTIRFNYEFKPDRSKIKEGILPIYSLSVRT</sequence>
<dbReference type="InterPro" id="IPR036317">
    <property type="entry name" value="Cullin_homology_sf"/>
</dbReference>
<protein>
    <submittedName>
        <fullName evidence="3">LAMI_0H11078g1_1</fullName>
    </submittedName>
</protein>
<evidence type="ECO:0000256" key="1">
    <source>
        <dbReference type="PROSITE-ProRule" id="PRU00330"/>
    </source>
</evidence>
<dbReference type="OrthoDB" id="27073at2759"/>
<keyword evidence="4" id="KW-1185">Reference proteome</keyword>
<dbReference type="InterPro" id="IPR059120">
    <property type="entry name" value="Cullin-like_AB"/>
</dbReference>
<accession>A0A1G4KH29</accession>
<proteinExistence type="inferred from homology"/>